<feature type="transmembrane region" description="Helical" evidence="2">
    <location>
        <begin position="249"/>
        <end position="267"/>
    </location>
</feature>
<dbReference type="Proteomes" id="UP000198228">
    <property type="component" value="Chromosome I"/>
</dbReference>
<feature type="transmembrane region" description="Helical" evidence="2">
    <location>
        <begin position="98"/>
        <end position="119"/>
    </location>
</feature>
<reference evidence="3 4" key="1">
    <citation type="submission" date="2016-06" db="EMBL/GenBank/DDBJ databases">
        <authorList>
            <person name="Kjaerup R.B."/>
            <person name="Dalgaard T.S."/>
            <person name="Juul-Madsen H.R."/>
        </authorList>
    </citation>
    <scope>NUCLEOTIDE SEQUENCE [LARGE SCALE GENOMIC DNA]</scope>
    <source>
        <strain evidence="3 4">DSM 43821</strain>
    </source>
</reference>
<keyword evidence="2" id="KW-1133">Transmembrane helix</keyword>
<evidence type="ECO:0000256" key="2">
    <source>
        <dbReference type="SAM" id="Phobius"/>
    </source>
</evidence>
<proteinExistence type="predicted"/>
<feature type="transmembrane region" description="Helical" evidence="2">
    <location>
        <begin position="615"/>
        <end position="633"/>
    </location>
</feature>
<dbReference type="RefSeq" id="WP_088962237.1">
    <property type="nucleotide sequence ID" value="NZ_LT607410.1"/>
</dbReference>
<dbReference type="AlphaFoldDB" id="A0A1C4YUA8"/>
<feature type="transmembrane region" description="Helical" evidence="2">
    <location>
        <begin position="689"/>
        <end position="715"/>
    </location>
</feature>
<keyword evidence="2" id="KW-0472">Membrane</keyword>
<feature type="transmembrane region" description="Helical" evidence="2">
    <location>
        <begin position="401"/>
        <end position="419"/>
    </location>
</feature>
<gene>
    <name evidence="3" type="ORF">GA0074696_3700</name>
</gene>
<feature type="compositionally biased region" description="Gly residues" evidence="1">
    <location>
        <begin position="869"/>
        <end position="878"/>
    </location>
</feature>
<feature type="transmembrane region" description="Helical" evidence="2">
    <location>
        <begin position="573"/>
        <end position="595"/>
    </location>
</feature>
<feature type="transmembrane region" description="Helical" evidence="2">
    <location>
        <begin position="439"/>
        <end position="457"/>
    </location>
</feature>
<feature type="transmembrane region" description="Helical" evidence="2">
    <location>
        <begin position="332"/>
        <end position="349"/>
    </location>
</feature>
<keyword evidence="2" id="KW-0812">Transmembrane</keyword>
<feature type="transmembrane region" description="Helical" evidence="2">
    <location>
        <begin position="477"/>
        <end position="500"/>
    </location>
</feature>
<accession>A0A1C4YUA8</accession>
<feature type="transmembrane region" description="Helical" evidence="2">
    <location>
        <begin position="544"/>
        <end position="561"/>
    </location>
</feature>
<evidence type="ECO:0000313" key="3">
    <source>
        <dbReference type="EMBL" id="SCF24236.1"/>
    </source>
</evidence>
<feature type="compositionally biased region" description="Basic and acidic residues" evidence="1">
    <location>
        <begin position="850"/>
        <end position="861"/>
    </location>
</feature>
<organism evidence="3 4">
    <name type="scientific">Micromonospora purpureochromogenes</name>
    <dbReference type="NCBI Taxonomy" id="47872"/>
    <lineage>
        <taxon>Bacteria</taxon>
        <taxon>Bacillati</taxon>
        <taxon>Actinomycetota</taxon>
        <taxon>Actinomycetes</taxon>
        <taxon>Micromonosporales</taxon>
        <taxon>Micromonosporaceae</taxon>
        <taxon>Micromonospora</taxon>
    </lineage>
</organism>
<feature type="transmembrane region" description="Helical" evidence="2">
    <location>
        <begin position="216"/>
        <end position="237"/>
    </location>
</feature>
<evidence type="ECO:0000313" key="4">
    <source>
        <dbReference type="Proteomes" id="UP000198228"/>
    </source>
</evidence>
<evidence type="ECO:0000256" key="1">
    <source>
        <dbReference type="SAM" id="MobiDB-lite"/>
    </source>
</evidence>
<feature type="transmembrane region" description="Helical" evidence="2">
    <location>
        <begin position="722"/>
        <end position="742"/>
    </location>
</feature>
<feature type="transmembrane region" description="Helical" evidence="2">
    <location>
        <begin position="369"/>
        <end position="389"/>
    </location>
</feature>
<feature type="transmembrane region" description="Helical" evidence="2">
    <location>
        <begin position="640"/>
        <end position="669"/>
    </location>
</feature>
<protein>
    <submittedName>
        <fullName evidence="3">Peptidase family M48</fullName>
    </submittedName>
</protein>
<feature type="region of interest" description="Disordered" evidence="1">
    <location>
        <begin position="832"/>
        <end position="906"/>
    </location>
</feature>
<sequence>MREATSYRAGHAALTPPLPSPALGRFVAVVTAVVGTSMFGWQTVLIDAALTRERAECVGGLRRFPPPVDVRAGTVNEESAAAVQRCLGTLHADVVRQMLVGLAVLTAVTAAIYLAAPWCERRWRDLRRLDRVPGTEALRADLAALVREVGLRRPPTFVVSRSARVSGNTFGTVGVRYVRLDLGLVHAHRTAPGVFRTVVLHELAHLRNADVDLTRLTIALAWAFPLGVLAPVAVNYAGAVPAAHLLGDAWRLAVFALVVQVSAWSVLRAREFAADARLTGVDAATARAMLAADRTRAGRWSRLAAVFRFQPLAGARADELARPARRVAARPIEALGAGLAAGIAAPPLLDLMSQLPRTLGGPDPLTGGAFLVGLLLGAPLALVTTGALWRSAWWARHGGGTASRGGLFGAALAAGLLVGRRLAWSAGYASDRPAWWVELTWAVLGVAGGVLLGRWVALGARAHLRRVAVGDATRTRLAWAGAAVATTVLAAAFVASFLILDAWSADSEVSMPRVLAAREGHPDHVTALTLLDTLGWYVRVLADQAPYLLALPLAAALYPVLANRHATRRAVRLGLVAGVVGAAALPAVATGVAVAVRDPDLGPAALRGLVEGHTLLPVTLVEMTVAVAAVAGRRLSVWHALLAAGTAGLLLAPVLVAVTAALPCLGTAADLDCVRPPEQVLVVRSVSHALLVAPVFAALAAALGAAVTAALAVAARARHRRWLLAGAAVVVLLGASGAVAGAHRGSGRAAVTGQDGCLVGVWRLTAGRYHVPVAADSPLGTLAGLRQDASVDLVSGPETGFASAYRVDGTATDLFDLTVAEGSLNGHTVRNVRRGTQPVDRRGGAVPAARRGDRGRREPAAGRRPGAGHQLGDGGLGGLVPLRRRPAGDPAGGRRRVVGRGDLRPQPRLTGRRIAAFTFNKVN</sequence>
<dbReference type="EMBL" id="LT607410">
    <property type="protein sequence ID" value="SCF24236.1"/>
    <property type="molecule type" value="Genomic_DNA"/>
</dbReference>
<name>A0A1C4YUA8_9ACTN</name>